<dbReference type="Proteomes" id="UP001305414">
    <property type="component" value="Unassembled WGS sequence"/>
</dbReference>
<accession>A0AAN7URN2</accession>
<protein>
    <submittedName>
        <fullName evidence="1">Uncharacterized protein</fullName>
    </submittedName>
</protein>
<organism evidence="1 2">
    <name type="scientific">Xylaria bambusicola</name>
    <dbReference type="NCBI Taxonomy" id="326684"/>
    <lineage>
        <taxon>Eukaryota</taxon>
        <taxon>Fungi</taxon>
        <taxon>Dikarya</taxon>
        <taxon>Ascomycota</taxon>
        <taxon>Pezizomycotina</taxon>
        <taxon>Sordariomycetes</taxon>
        <taxon>Xylariomycetidae</taxon>
        <taxon>Xylariales</taxon>
        <taxon>Xylariaceae</taxon>
        <taxon>Xylaria</taxon>
    </lineage>
</organism>
<dbReference type="AlphaFoldDB" id="A0AAN7URN2"/>
<evidence type="ECO:0000313" key="1">
    <source>
        <dbReference type="EMBL" id="KAK5630284.1"/>
    </source>
</evidence>
<sequence length="91" mass="9680">MPMGLPELWSGLSGQPPFSKTSIISVKSSSNSRAYPTLKGPEKPWSEALGAAYLVLTPSGSDGSKHSISLKRRCMFSQSNALSPTMRAHSA</sequence>
<gene>
    <name evidence="1" type="ORF">RRF57_005999</name>
</gene>
<name>A0AAN7URN2_9PEZI</name>
<reference evidence="1 2" key="1">
    <citation type="submission" date="2023-10" db="EMBL/GenBank/DDBJ databases">
        <title>Draft genome sequence of Xylaria bambusicola isolate GMP-LS, the root and basal stem rot pathogen of sugarcane in Indonesia.</title>
        <authorList>
            <person name="Selvaraj P."/>
            <person name="Muralishankar V."/>
            <person name="Muruganantham S."/>
            <person name="Sp S."/>
            <person name="Haryani S."/>
            <person name="Lau K.J.X."/>
            <person name="Naqvi N.I."/>
        </authorList>
    </citation>
    <scope>NUCLEOTIDE SEQUENCE [LARGE SCALE GENOMIC DNA]</scope>
    <source>
        <strain evidence="1">GMP-LS</strain>
    </source>
</reference>
<proteinExistence type="predicted"/>
<keyword evidence="2" id="KW-1185">Reference proteome</keyword>
<comment type="caution">
    <text evidence="1">The sequence shown here is derived from an EMBL/GenBank/DDBJ whole genome shotgun (WGS) entry which is preliminary data.</text>
</comment>
<evidence type="ECO:0000313" key="2">
    <source>
        <dbReference type="Proteomes" id="UP001305414"/>
    </source>
</evidence>
<dbReference type="EMBL" id="JAWHQM010000015">
    <property type="protein sequence ID" value="KAK5630284.1"/>
    <property type="molecule type" value="Genomic_DNA"/>
</dbReference>